<accession>A0A413LU55</accession>
<sequence length="366" mass="41083">MTYSYKHFFRQFYESAPPKYACTASDAPSFLIWKDKSRDRLRELLGLSRLEQFVADSAPYSREPELLSTFQEDGYTRYKLSIQTLPEVFMPFYMLVPDRLSNSRPHKAMIAIPAHGASKESVAGVLTSPGVREKLEAAPKESYGLQLVKKGYTVFCPDPPGYGERLEPVSMEDRAFLGDTPPKPLGSSCKNLTMTAEALGLTFAGLALWDLMRLVDYIETLPTINSESLGCCGFSGGGLYTMWLAAMDDRIRLAVISGYLHSAKESILETHLCPCNFVPGLWRDFDLCDIASLIAPRPAFYENGLRDVLNGPKGIDDPVSQFQKIQRIYSLFGKAGYVRHRTFDGPHMWYGLGYDFTEEYLSSSLQ</sequence>
<dbReference type="SUPFAM" id="SSF53474">
    <property type="entry name" value="alpha/beta-Hydrolases"/>
    <property type="match status" value="1"/>
</dbReference>
<evidence type="ECO:0000313" key="2">
    <source>
        <dbReference type="Proteomes" id="UP001055091"/>
    </source>
</evidence>
<dbReference type="AlphaFoldDB" id="A0A413LU55"/>
<organism evidence="1 2">
    <name type="scientific">Hungatella hathewayi</name>
    <dbReference type="NCBI Taxonomy" id="154046"/>
    <lineage>
        <taxon>Bacteria</taxon>
        <taxon>Bacillati</taxon>
        <taxon>Bacillota</taxon>
        <taxon>Clostridia</taxon>
        <taxon>Lachnospirales</taxon>
        <taxon>Lachnospiraceae</taxon>
        <taxon>Hungatella</taxon>
    </lineage>
</organism>
<comment type="caution">
    <text evidence="1">The sequence shown here is derived from an EMBL/GenBank/DDBJ whole genome shotgun (WGS) entry which is preliminary data.</text>
</comment>
<dbReference type="InterPro" id="IPR029058">
    <property type="entry name" value="AB_hydrolase_fold"/>
</dbReference>
<name>A0A413LU55_9FIRM</name>
<protein>
    <submittedName>
        <fullName evidence="1">Uncharacterized protein</fullName>
    </submittedName>
</protein>
<gene>
    <name evidence="1" type="ORF">CE91St55_20330</name>
</gene>
<dbReference type="Pfam" id="PF12715">
    <property type="entry name" value="Abhydrolase_7"/>
    <property type="match status" value="1"/>
</dbReference>
<dbReference type="EMBL" id="BQNJ01000001">
    <property type="protein sequence ID" value="GKH00052.1"/>
    <property type="molecule type" value="Genomic_DNA"/>
</dbReference>
<dbReference type="InterPro" id="IPR025890">
    <property type="entry name" value="Abhydrolase_bac"/>
</dbReference>
<dbReference type="Proteomes" id="UP001055091">
    <property type="component" value="Unassembled WGS sequence"/>
</dbReference>
<proteinExistence type="predicted"/>
<evidence type="ECO:0000313" key="1">
    <source>
        <dbReference type="EMBL" id="GKH00052.1"/>
    </source>
</evidence>
<dbReference type="InterPro" id="IPR050261">
    <property type="entry name" value="FrsA_esterase"/>
</dbReference>
<dbReference type="PANTHER" id="PTHR22946">
    <property type="entry name" value="DIENELACTONE HYDROLASE DOMAIN-CONTAINING PROTEIN-RELATED"/>
    <property type="match status" value="1"/>
</dbReference>
<dbReference type="Gene3D" id="3.40.50.1820">
    <property type="entry name" value="alpha/beta hydrolase"/>
    <property type="match status" value="1"/>
</dbReference>
<reference evidence="1" key="1">
    <citation type="submission" date="2022-01" db="EMBL/GenBank/DDBJ databases">
        <title>Novel bile acid biosynthetic pathways are enriched in the microbiome of centenarians.</title>
        <authorList>
            <person name="Sato Y."/>
            <person name="Atarashi K."/>
            <person name="Plichta R.D."/>
            <person name="Arai Y."/>
            <person name="Sasajima S."/>
            <person name="Kearney M.S."/>
            <person name="Suda W."/>
            <person name="Takeshita K."/>
            <person name="Sasaki T."/>
            <person name="Okamoto S."/>
            <person name="Skelly N.A."/>
            <person name="Okamura Y."/>
            <person name="Vlamakis H."/>
            <person name="Li Y."/>
            <person name="Tanoue T."/>
            <person name="Takei H."/>
            <person name="Nittono H."/>
            <person name="Narushima S."/>
            <person name="Irie J."/>
            <person name="Itoh H."/>
            <person name="Moriya K."/>
            <person name="Sugiura Y."/>
            <person name="Suematsu M."/>
            <person name="Moritoki N."/>
            <person name="Shibata S."/>
            <person name="Littman R.D."/>
            <person name="Fischbach A.M."/>
            <person name="Uwamino Y."/>
            <person name="Inoue T."/>
            <person name="Honda A."/>
            <person name="Hattori M."/>
            <person name="Murai T."/>
            <person name="Xavier J.R."/>
            <person name="Hirose N."/>
            <person name="Honda K."/>
        </authorList>
    </citation>
    <scope>NUCLEOTIDE SEQUENCE</scope>
    <source>
        <strain evidence="1">CE91-St55</strain>
    </source>
</reference>
<dbReference type="RefSeq" id="WP_118040789.1">
    <property type="nucleotide sequence ID" value="NZ_BQNJ01000001.1"/>
</dbReference>
<dbReference type="PANTHER" id="PTHR22946:SF8">
    <property type="entry name" value="ACETYL XYLAN ESTERASE DOMAIN-CONTAINING PROTEIN"/>
    <property type="match status" value="1"/>
</dbReference>